<feature type="domain" description="XdhC- CoxI" evidence="1">
    <location>
        <begin position="13"/>
        <end position="69"/>
    </location>
</feature>
<sequence length="335" mass="36197">MQLPLAELCELFRRSGPVVRVTVIAVEGSTPREVGAVMTVSVQTVTGTVGGGALEYDAIAHARQLVETDAMWLRDTKNYPLGPRLGQCCGGQVRLLFERYRADEIDIVSSFADAKKGYFVRPVVSGSAPVHVVDVAGLSAAPGFVRKQFQTLTAHSDGRCKLASGAGQDESWFLEPLSIKRLPIYLYGAGHVGREVVRVFEGLAVEIVWIDTDAERFPDPVPAHVKRLVIASPNDAVGLAPEDAFHVVMSYSHALDLEICHAVLKRGRFRYLGLIGSMTKRARFLKRLGDLGVSEAELSRLTCPLGAGGPRSKEPGVIAISLAAEILQLSETAPR</sequence>
<accession>A0A3B0RCA4</accession>
<evidence type="ECO:0000259" key="1">
    <source>
        <dbReference type="Pfam" id="PF02625"/>
    </source>
</evidence>
<dbReference type="PANTHER" id="PTHR30388:SF6">
    <property type="entry name" value="XANTHINE DEHYDROGENASE SUBUNIT A-RELATED"/>
    <property type="match status" value="1"/>
</dbReference>
<organism evidence="3">
    <name type="scientific">hydrothermal vent metagenome</name>
    <dbReference type="NCBI Taxonomy" id="652676"/>
    <lineage>
        <taxon>unclassified sequences</taxon>
        <taxon>metagenomes</taxon>
        <taxon>ecological metagenomes</taxon>
    </lineage>
</organism>
<dbReference type="InterPro" id="IPR052698">
    <property type="entry name" value="MoCofactor_Util/Proc"/>
</dbReference>
<name>A0A3B0RCA4_9ZZZZ</name>
<dbReference type="Pfam" id="PF02625">
    <property type="entry name" value="XdhC_CoxI"/>
    <property type="match status" value="1"/>
</dbReference>
<dbReference type="InterPro" id="IPR014308">
    <property type="entry name" value="Xanthine_DH_XdhC"/>
</dbReference>
<proteinExistence type="predicted"/>
<dbReference type="InterPro" id="IPR027051">
    <property type="entry name" value="XdhC_Rossmann_dom"/>
</dbReference>
<dbReference type="EMBL" id="UOEH01000050">
    <property type="protein sequence ID" value="VAV90914.1"/>
    <property type="molecule type" value="Genomic_DNA"/>
</dbReference>
<dbReference type="Gene3D" id="3.40.50.720">
    <property type="entry name" value="NAD(P)-binding Rossmann-like Domain"/>
    <property type="match status" value="1"/>
</dbReference>
<dbReference type="PANTHER" id="PTHR30388">
    <property type="entry name" value="ALDEHYDE OXIDOREDUCTASE MOLYBDENUM COFACTOR ASSEMBLY PROTEIN"/>
    <property type="match status" value="1"/>
</dbReference>
<protein>
    <submittedName>
        <fullName evidence="3">Xanthine and CO dehydrogenases maturation factor, XdhC/CoxF family</fullName>
    </submittedName>
</protein>
<dbReference type="Pfam" id="PF13478">
    <property type="entry name" value="XdhC_C"/>
    <property type="match status" value="1"/>
</dbReference>
<reference evidence="3" key="1">
    <citation type="submission" date="2018-06" db="EMBL/GenBank/DDBJ databases">
        <authorList>
            <person name="Zhirakovskaya E."/>
        </authorList>
    </citation>
    <scope>NUCLEOTIDE SEQUENCE</scope>
</reference>
<evidence type="ECO:0000259" key="2">
    <source>
        <dbReference type="Pfam" id="PF13478"/>
    </source>
</evidence>
<dbReference type="AlphaFoldDB" id="A0A3B0RCA4"/>
<gene>
    <name evidence="3" type="ORF">MNBD_ALPHA05-76</name>
</gene>
<evidence type="ECO:0000313" key="3">
    <source>
        <dbReference type="EMBL" id="VAV90914.1"/>
    </source>
</evidence>
<dbReference type="NCBIfam" id="TIGR02964">
    <property type="entry name" value="xanthine_xdhC"/>
    <property type="match status" value="1"/>
</dbReference>
<feature type="domain" description="XdhC Rossmann" evidence="2">
    <location>
        <begin position="185"/>
        <end position="326"/>
    </location>
</feature>
<dbReference type="InterPro" id="IPR003777">
    <property type="entry name" value="XdhC_CoxI"/>
</dbReference>